<feature type="compositionally biased region" description="Low complexity" evidence="6">
    <location>
        <begin position="472"/>
        <end position="490"/>
    </location>
</feature>
<feature type="compositionally biased region" description="Basic and acidic residues" evidence="6">
    <location>
        <begin position="416"/>
        <end position="425"/>
    </location>
</feature>
<evidence type="ECO:0000259" key="7">
    <source>
        <dbReference type="Pfam" id="PF07967"/>
    </source>
</evidence>
<keyword evidence="4" id="KW-0862">Zinc</keyword>
<dbReference type="Pfam" id="PF08600">
    <property type="entry name" value="NuBaID_C"/>
    <property type="match status" value="1"/>
</dbReference>
<evidence type="ECO:0000256" key="2">
    <source>
        <dbReference type="ARBA" id="ARBA00022723"/>
    </source>
</evidence>
<accession>A0A6A5WJQ4</accession>
<evidence type="ECO:0000256" key="3">
    <source>
        <dbReference type="ARBA" id="ARBA00022771"/>
    </source>
</evidence>
<dbReference type="AlphaFoldDB" id="A0A6A5WJQ4"/>
<dbReference type="InterPro" id="IPR012935">
    <property type="entry name" value="NuBaID_N"/>
</dbReference>
<comment type="subcellular location">
    <subcellularLocation>
        <location evidence="1">Nucleus</location>
    </subcellularLocation>
</comment>
<feature type="region of interest" description="Disordered" evidence="6">
    <location>
        <begin position="46"/>
        <end position="75"/>
    </location>
</feature>
<dbReference type="InterPro" id="IPR013909">
    <property type="entry name" value="NuBaID_C"/>
</dbReference>
<feature type="compositionally biased region" description="Basic residues" evidence="6">
    <location>
        <begin position="455"/>
        <end position="471"/>
    </location>
</feature>
<dbReference type="Proteomes" id="UP000799779">
    <property type="component" value="Unassembled WGS sequence"/>
</dbReference>
<dbReference type="OrthoDB" id="2592092at2759"/>
<evidence type="ECO:0000313" key="9">
    <source>
        <dbReference type="EMBL" id="KAF2001902.1"/>
    </source>
</evidence>
<feature type="domain" description="NuBaID C-terminal" evidence="8">
    <location>
        <begin position="314"/>
        <end position="392"/>
    </location>
</feature>
<evidence type="ECO:0000256" key="4">
    <source>
        <dbReference type="ARBA" id="ARBA00022833"/>
    </source>
</evidence>
<organism evidence="9 10">
    <name type="scientific">Amniculicola lignicola CBS 123094</name>
    <dbReference type="NCBI Taxonomy" id="1392246"/>
    <lineage>
        <taxon>Eukaryota</taxon>
        <taxon>Fungi</taxon>
        <taxon>Dikarya</taxon>
        <taxon>Ascomycota</taxon>
        <taxon>Pezizomycotina</taxon>
        <taxon>Dothideomycetes</taxon>
        <taxon>Pleosporomycetidae</taxon>
        <taxon>Pleosporales</taxon>
        <taxon>Amniculicolaceae</taxon>
        <taxon>Amniculicola</taxon>
    </lineage>
</organism>
<evidence type="ECO:0000313" key="10">
    <source>
        <dbReference type="Proteomes" id="UP000799779"/>
    </source>
</evidence>
<keyword evidence="3" id="KW-0863">Zinc-finger</keyword>
<dbReference type="PANTHER" id="PTHR15835">
    <property type="entry name" value="NUCLEAR-INTERACTING PARTNER OF ALK"/>
    <property type="match status" value="1"/>
</dbReference>
<feature type="domain" description="C3HC-type" evidence="7">
    <location>
        <begin position="129"/>
        <end position="271"/>
    </location>
</feature>
<evidence type="ECO:0000256" key="5">
    <source>
        <dbReference type="ARBA" id="ARBA00023242"/>
    </source>
</evidence>
<reference evidence="9" key="1">
    <citation type="journal article" date="2020" name="Stud. Mycol.">
        <title>101 Dothideomycetes genomes: a test case for predicting lifestyles and emergence of pathogens.</title>
        <authorList>
            <person name="Haridas S."/>
            <person name="Albert R."/>
            <person name="Binder M."/>
            <person name="Bloem J."/>
            <person name="Labutti K."/>
            <person name="Salamov A."/>
            <person name="Andreopoulos B."/>
            <person name="Baker S."/>
            <person name="Barry K."/>
            <person name="Bills G."/>
            <person name="Bluhm B."/>
            <person name="Cannon C."/>
            <person name="Castanera R."/>
            <person name="Culley D."/>
            <person name="Daum C."/>
            <person name="Ezra D."/>
            <person name="Gonzalez J."/>
            <person name="Henrissat B."/>
            <person name="Kuo A."/>
            <person name="Liang C."/>
            <person name="Lipzen A."/>
            <person name="Lutzoni F."/>
            <person name="Magnuson J."/>
            <person name="Mondo S."/>
            <person name="Nolan M."/>
            <person name="Ohm R."/>
            <person name="Pangilinan J."/>
            <person name="Park H.-J."/>
            <person name="Ramirez L."/>
            <person name="Alfaro M."/>
            <person name="Sun H."/>
            <person name="Tritt A."/>
            <person name="Yoshinaga Y."/>
            <person name="Zwiers L.-H."/>
            <person name="Turgeon B."/>
            <person name="Goodwin S."/>
            <person name="Spatafora J."/>
            <person name="Crous P."/>
            <person name="Grigoriev I."/>
        </authorList>
    </citation>
    <scope>NUCLEOTIDE SEQUENCE</scope>
    <source>
        <strain evidence="9">CBS 123094</strain>
    </source>
</reference>
<keyword evidence="10" id="KW-1185">Reference proteome</keyword>
<evidence type="ECO:0000259" key="8">
    <source>
        <dbReference type="Pfam" id="PF08600"/>
    </source>
</evidence>
<feature type="compositionally biased region" description="Basic and acidic residues" evidence="6">
    <location>
        <begin position="440"/>
        <end position="454"/>
    </location>
</feature>
<keyword evidence="5" id="KW-0539">Nucleus</keyword>
<gene>
    <name evidence="9" type="ORF">P154DRAFT_155122</name>
</gene>
<sequence length="503" mass="55503">MSSDLPPQPAIATTKRKLAKLLDGWSAPAAASTTSLASSIHDNASVTSLADPTTPEPPWKRSRLSDVGGNMDRTRNVSGDRIKALQDKLFTPQKDTDRLAGSGLRLVGSTRSPVKTPAPTPRKAPNFAPASQEAFLGRIKTFADVKKWTSKPDAVNEVEWAKRGWICGGWNTVACKGGCEQRVVVRLRPKRKDANGKEIEMSEDMDGEIDEGLIEGVRKLIIEGHDEECLWRKAGAKDDIFHLPIPNRYKSSAELLGRYHSFKTMGADLPLLENISYPDPSVSDIVKRIPSTFWNSPGTTDKEDPPTNDAELTAFALGLFGWSGTKEGKISLAKCEHCFQRLGLWLSEDSRLKEMSAKLDIPIESLRLNIVESHREYCPWKNPDSQANPADGPISNMAAWQTLQFMLTGPKRDIKSAAEVTPRDDDSIDIGPRTSMDSDQSVKEKEDESLTDKWKRFKARLRRTTSRKSMKSSRSTKSVKSMKSGKSGKTVGEKENGPAPDAV</sequence>
<evidence type="ECO:0000256" key="1">
    <source>
        <dbReference type="ARBA" id="ARBA00004123"/>
    </source>
</evidence>
<name>A0A6A5WJQ4_9PLEO</name>
<keyword evidence="2" id="KW-0479">Metal-binding</keyword>
<dbReference type="Pfam" id="PF07967">
    <property type="entry name" value="zf-C3HC"/>
    <property type="match status" value="1"/>
</dbReference>
<dbReference type="GO" id="GO:0008270">
    <property type="term" value="F:zinc ion binding"/>
    <property type="evidence" value="ECO:0007669"/>
    <property type="project" value="UniProtKB-KW"/>
</dbReference>
<feature type="region of interest" description="Disordered" evidence="6">
    <location>
        <begin position="107"/>
        <end position="127"/>
    </location>
</feature>
<evidence type="ECO:0000256" key="6">
    <source>
        <dbReference type="SAM" id="MobiDB-lite"/>
    </source>
</evidence>
<dbReference type="PANTHER" id="PTHR15835:SF6">
    <property type="entry name" value="ZINC FINGER C3HC-TYPE PROTEIN 1"/>
    <property type="match status" value="1"/>
</dbReference>
<proteinExistence type="predicted"/>
<dbReference type="EMBL" id="ML977580">
    <property type="protein sequence ID" value="KAF2001902.1"/>
    <property type="molecule type" value="Genomic_DNA"/>
</dbReference>
<feature type="region of interest" description="Disordered" evidence="6">
    <location>
        <begin position="416"/>
        <end position="503"/>
    </location>
</feature>
<protein>
    <submittedName>
        <fullName evidence="9">Zf-C3HC-domain-containing protein</fullName>
    </submittedName>
</protein>
<dbReference type="GO" id="GO:0005634">
    <property type="term" value="C:nucleus"/>
    <property type="evidence" value="ECO:0007669"/>
    <property type="project" value="UniProtKB-SubCell"/>
</dbReference>